<dbReference type="InterPro" id="IPR050477">
    <property type="entry name" value="GrpII_AminoAcid_Decarb"/>
</dbReference>
<comment type="cofactor">
    <cofactor evidence="1 14 15">
        <name>pyridoxal 5'-phosphate</name>
        <dbReference type="ChEBI" id="CHEBI:597326"/>
    </cofactor>
</comment>
<keyword evidence="11" id="KW-0472">Membrane</keyword>
<dbReference type="GO" id="GO:0016020">
    <property type="term" value="C:membrane"/>
    <property type="evidence" value="ECO:0007669"/>
    <property type="project" value="GOC"/>
</dbReference>
<dbReference type="OrthoDB" id="3335676at2"/>
<dbReference type="GO" id="GO:0019752">
    <property type="term" value="P:carboxylic acid metabolic process"/>
    <property type="evidence" value="ECO:0007669"/>
    <property type="project" value="InterPro"/>
</dbReference>
<name>A0A1T4RAL5_9ACTN</name>
<comment type="subcellular location">
    <subcellularLocation>
        <location evidence="2">Endoplasmic reticulum membrane</location>
        <topology evidence="2">Single-pass membrane protein</topology>
    </subcellularLocation>
</comment>
<evidence type="ECO:0000256" key="7">
    <source>
        <dbReference type="ARBA" id="ARBA00022898"/>
    </source>
</evidence>
<proteinExistence type="inferred from homology"/>
<dbReference type="Gene3D" id="3.40.640.10">
    <property type="entry name" value="Type I PLP-dependent aspartate aminotransferase-like (Major domain)"/>
    <property type="match status" value="1"/>
</dbReference>
<evidence type="ECO:0000256" key="15">
    <source>
        <dbReference type="RuleBase" id="RU000382"/>
    </source>
</evidence>
<dbReference type="PANTHER" id="PTHR42735:SF6">
    <property type="entry name" value="SPHINGOSINE-1-PHOSPHATE LYASE 1"/>
    <property type="match status" value="1"/>
</dbReference>
<dbReference type="GO" id="GO:0030170">
    <property type="term" value="F:pyridoxal phosphate binding"/>
    <property type="evidence" value="ECO:0007669"/>
    <property type="project" value="InterPro"/>
</dbReference>
<evidence type="ECO:0000256" key="3">
    <source>
        <dbReference type="ARBA" id="ARBA00004760"/>
    </source>
</evidence>
<dbReference type="EMBL" id="FUWS01000006">
    <property type="protein sequence ID" value="SKA12957.1"/>
    <property type="molecule type" value="Genomic_DNA"/>
</dbReference>
<evidence type="ECO:0000313" key="16">
    <source>
        <dbReference type="EMBL" id="SKA12957.1"/>
    </source>
</evidence>
<reference evidence="16 17" key="1">
    <citation type="submission" date="2017-02" db="EMBL/GenBank/DDBJ databases">
        <authorList>
            <person name="Peterson S.W."/>
        </authorList>
    </citation>
    <scope>NUCLEOTIDE SEQUENCE [LARGE SCALE GENOMIC DNA]</scope>
    <source>
        <strain evidence="16 17">DSM 45154</strain>
    </source>
</reference>
<dbReference type="InterPro" id="IPR015422">
    <property type="entry name" value="PyrdxlP-dep_Trfase_small"/>
</dbReference>
<dbReference type="GO" id="GO:0004058">
    <property type="term" value="F:aromatic-L-amino-acid decarboxylase activity"/>
    <property type="evidence" value="ECO:0007669"/>
    <property type="project" value="UniProtKB-ARBA"/>
</dbReference>
<dbReference type="STRING" id="1122192.SAMN02745673_02655"/>
<keyword evidence="6" id="KW-0256">Endoplasmic reticulum</keyword>
<keyword evidence="7 14" id="KW-0663">Pyridoxal phosphate</keyword>
<keyword evidence="9" id="KW-1133">Transmembrane helix</keyword>
<comment type="pathway">
    <text evidence="3">Lipid metabolism; sphingolipid metabolism.</text>
</comment>
<evidence type="ECO:0000313" key="17">
    <source>
        <dbReference type="Proteomes" id="UP000190637"/>
    </source>
</evidence>
<keyword evidence="17" id="KW-1185">Reference proteome</keyword>
<evidence type="ECO:0000256" key="9">
    <source>
        <dbReference type="ARBA" id="ARBA00022989"/>
    </source>
</evidence>
<sequence length="476" mass="49628">MPSDDEILAELTRLRAHDAPTRGGRTFAYVYEAGLPGLDDLAARAYATFATVNALDMTVFPSVVRLENDVVAFAARLLGGDDATRGSFTSGGTESILLAVKAARDHARATRGLTDPAIVLPATAHVAFRKAAHYLGLRVVTVPVDPVTLTPDPRDMAGAVGERTALVVASAPSYAHGVLDPVADIAALARERGVWCHVDACVGGMVLPYLRRLGRDIAPFDLSVPGVHSLSVDLHKYGFADKGASVVLYRDAALRRHQYFASAAWPGYPVVNPTILGSRSAGLLASAWAVLRHVGDDGYADLAAAALRATEAVVAGVERIDGLRVLGSPASTLVCVASDITDPLNVADEMRERGWFLQPQLSFGGLNRTLHLTVTPATGPRAADMLADLAEAVRVAADLPSPDPDPDVAEAIAALNPAELGPEDMAAVLAAAGIVPGEGVPARSAPVLALLDAAPQELKELFLVEFVGSLFSASGA</sequence>
<evidence type="ECO:0000256" key="4">
    <source>
        <dbReference type="ARBA" id="ARBA00004991"/>
    </source>
</evidence>
<keyword evidence="12 15" id="KW-0456">Lyase</keyword>
<accession>A0A1T4RAL5</accession>
<evidence type="ECO:0000256" key="5">
    <source>
        <dbReference type="ARBA" id="ARBA00022692"/>
    </source>
</evidence>
<evidence type="ECO:0000256" key="6">
    <source>
        <dbReference type="ARBA" id="ARBA00022824"/>
    </source>
</evidence>
<keyword evidence="8" id="KW-0746">Sphingolipid metabolism</keyword>
<comment type="pathway">
    <text evidence="4">Sphingolipid metabolism.</text>
</comment>
<dbReference type="InterPro" id="IPR015421">
    <property type="entry name" value="PyrdxlP-dep_Trfase_major"/>
</dbReference>
<comment type="similarity">
    <text evidence="13">Belongs to the group II decarboxylase family. Sphingosine-1-phosphate lyase subfamily.</text>
</comment>
<dbReference type="InterPro" id="IPR002129">
    <property type="entry name" value="PyrdxlP-dep_de-COase"/>
</dbReference>
<evidence type="ECO:0000256" key="13">
    <source>
        <dbReference type="ARBA" id="ARBA00038302"/>
    </source>
</evidence>
<dbReference type="InterPro" id="IPR015424">
    <property type="entry name" value="PyrdxlP-dep_Trfase"/>
</dbReference>
<dbReference type="GO" id="GO:0006665">
    <property type="term" value="P:sphingolipid metabolic process"/>
    <property type="evidence" value="ECO:0007669"/>
    <property type="project" value="UniProtKB-KW"/>
</dbReference>
<evidence type="ECO:0000256" key="1">
    <source>
        <dbReference type="ARBA" id="ARBA00001933"/>
    </source>
</evidence>
<evidence type="ECO:0000256" key="2">
    <source>
        <dbReference type="ARBA" id="ARBA00004389"/>
    </source>
</evidence>
<feature type="modified residue" description="N6-(pyridoxal phosphate)lysine" evidence="14">
    <location>
        <position position="236"/>
    </location>
</feature>
<evidence type="ECO:0000256" key="12">
    <source>
        <dbReference type="ARBA" id="ARBA00023239"/>
    </source>
</evidence>
<dbReference type="AlphaFoldDB" id="A0A1T4RAL5"/>
<dbReference type="SUPFAM" id="SSF53383">
    <property type="entry name" value="PLP-dependent transferases"/>
    <property type="match status" value="1"/>
</dbReference>
<evidence type="ECO:0000256" key="11">
    <source>
        <dbReference type="ARBA" id="ARBA00023136"/>
    </source>
</evidence>
<dbReference type="PANTHER" id="PTHR42735">
    <property type="match status" value="1"/>
</dbReference>
<protein>
    <submittedName>
        <fullName evidence="16">Glutamate or tyrosine decarboxylase</fullName>
    </submittedName>
</protein>
<gene>
    <name evidence="16" type="ORF">SAMN02745673_02655</name>
</gene>
<keyword evidence="10" id="KW-0443">Lipid metabolism</keyword>
<dbReference type="RefSeq" id="WP_078761953.1">
    <property type="nucleotide sequence ID" value="NZ_FUWS01000006.1"/>
</dbReference>
<organism evidence="16 17">
    <name type="scientific">Marinactinospora thermotolerans DSM 45154</name>
    <dbReference type="NCBI Taxonomy" id="1122192"/>
    <lineage>
        <taxon>Bacteria</taxon>
        <taxon>Bacillati</taxon>
        <taxon>Actinomycetota</taxon>
        <taxon>Actinomycetes</taxon>
        <taxon>Streptosporangiales</taxon>
        <taxon>Nocardiopsidaceae</taxon>
        <taxon>Marinactinospora</taxon>
    </lineage>
</organism>
<dbReference type="Pfam" id="PF00282">
    <property type="entry name" value="Pyridoxal_deC"/>
    <property type="match status" value="1"/>
</dbReference>
<evidence type="ECO:0000256" key="8">
    <source>
        <dbReference type="ARBA" id="ARBA00022919"/>
    </source>
</evidence>
<keyword evidence="5" id="KW-0812">Transmembrane</keyword>
<evidence type="ECO:0000256" key="10">
    <source>
        <dbReference type="ARBA" id="ARBA00023098"/>
    </source>
</evidence>
<dbReference type="Gene3D" id="3.90.1150.10">
    <property type="entry name" value="Aspartate Aminotransferase, domain 1"/>
    <property type="match status" value="1"/>
</dbReference>
<dbReference type="FunFam" id="3.40.640.10:FF:000020">
    <property type="entry name" value="sphingosine-1-phosphate lyase 1"/>
    <property type="match status" value="1"/>
</dbReference>
<evidence type="ECO:0000256" key="14">
    <source>
        <dbReference type="PIRSR" id="PIRSR602129-50"/>
    </source>
</evidence>
<dbReference type="Proteomes" id="UP000190637">
    <property type="component" value="Unassembled WGS sequence"/>
</dbReference>